<evidence type="ECO:0000313" key="4">
    <source>
        <dbReference type="Proteomes" id="UP000007305"/>
    </source>
</evidence>
<feature type="chain" id="PRO_5010805353" evidence="1">
    <location>
        <begin position="22"/>
        <end position="97"/>
    </location>
</feature>
<dbReference type="RefSeq" id="XP_008653280.1">
    <property type="nucleotide sequence ID" value="XM_008655058.2"/>
</dbReference>
<reference evidence="3" key="2">
    <citation type="submission" date="2019-07" db="EMBL/GenBank/DDBJ databases">
        <authorList>
            <person name="Seetharam A."/>
            <person name="Woodhouse M."/>
            <person name="Cannon E."/>
        </authorList>
    </citation>
    <scope>NUCLEOTIDE SEQUENCE [LARGE SCALE GENOMIC DNA]</scope>
    <source>
        <strain evidence="3">cv. B73</strain>
    </source>
</reference>
<dbReference type="EnsemblPlants" id="Zm00001eb325520_T001">
    <property type="protein sequence ID" value="Zm00001eb325520_P001"/>
    <property type="gene ID" value="Zm00001eb325520"/>
</dbReference>
<keyword evidence="4" id="KW-1185">Reference proteome</keyword>
<gene>
    <name evidence="3" type="primary">LOC103633346</name>
    <name evidence="2" type="ORF">ZEAMMB73_Zm00001d021920</name>
</gene>
<dbReference type="KEGG" id="zma:103633346"/>
<dbReference type="AlphaFoldDB" id="A0A1D6IHV4"/>
<proteinExistence type="predicted"/>
<reference evidence="2 4" key="1">
    <citation type="submission" date="2015-12" db="EMBL/GenBank/DDBJ databases">
        <title>Update maize B73 reference genome by single molecule sequencing technologies.</title>
        <authorList>
            <consortium name="Maize Genome Sequencing Project"/>
            <person name="Ware D."/>
        </authorList>
    </citation>
    <scope>NUCLEOTIDE SEQUENCE [LARGE SCALE GENOMIC DNA]</scope>
    <source>
        <strain evidence="4">cv. B73</strain>
        <tissue evidence="2">Seedling</tissue>
    </source>
</reference>
<feature type="signal peptide" evidence="1">
    <location>
        <begin position="1"/>
        <end position="21"/>
    </location>
</feature>
<dbReference type="PaxDb" id="4577-GRMZM2G054658_P01"/>
<dbReference type="eggNOG" id="ENOG502R5F4">
    <property type="taxonomic scope" value="Eukaryota"/>
</dbReference>
<dbReference type="OrthoDB" id="687172at2759"/>
<dbReference type="Gramene" id="Zm00001eb325520_T001">
    <property type="protein sequence ID" value="Zm00001eb325520_P001"/>
    <property type="gene ID" value="Zm00001eb325520"/>
</dbReference>
<dbReference type="GO" id="GO:0006952">
    <property type="term" value="P:defense response"/>
    <property type="evidence" value="ECO:0000318"/>
    <property type="project" value="GO_Central"/>
</dbReference>
<evidence type="ECO:0000313" key="3">
    <source>
        <dbReference type="EnsemblPlants" id="Zm00001eb325520_P001"/>
    </source>
</evidence>
<evidence type="ECO:0000256" key="1">
    <source>
        <dbReference type="SAM" id="SignalP"/>
    </source>
</evidence>
<protein>
    <submittedName>
        <fullName evidence="2 3">Uncharacterized protein</fullName>
    </submittedName>
</protein>
<sequence length="97" mass="10260">MAPAIAAMLTMLLLLTAHAFAGHVESEHLGGRQAQGLQEPPLVAGGAFPDSQCAETRLYRGPCVEMLCAAACLVQMRHGGHCRGNFVKGRCYCLSCS</sequence>
<dbReference type="GeneID" id="103633346"/>
<organism evidence="2">
    <name type="scientific">Zea mays</name>
    <name type="common">Maize</name>
    <dbReference type="NCBI Taxonomy" id="4577"/>
    <lineage>
        <taxon>Eukaryota</taxon>
        <taxon>Viridiplantae</taxon>
        <taxon>Streptophyta</taxon>
        <taxon>Embryophyta</taxon>
        <taxon>Tracheophyta</taxon>
        <taxon>Spermatophyta</taxon>
        <taxon>Magnoliopsida</taxon>
        <taxon>Liliopsida</taxon>
        <taxon>Poales</taxon>
        <taxon>Poaceae</taxon>
        <taxon>PACMAD clade</taxon>
        <taxon>Panicoideae</taxon>
        <taxon>Andropogonodae</taxon>
        <taxon>Andropogoneae</taxon>
        <taxon>Tripsacinae</taxon>
        <taxon>Zea</taxon>
    </lineage>
</organism>
<evidence type="ECO:0000313" key="2">
    <source>
        <dbReference type="EMBL" id="ONM59069.1"/>
    </source>
</evidence>
<keyword evidence="1" id="KW-0732">Signal</keyword>
<name>A0A1D6IHV4_MAIZE</name>
<dbReference type="Proteomes" id="UP000007305">
    <property type="component" value="Chromosome 7"/>
</dbReference>
<accession>A0A1D6IHV4</accession>
<reference evidence="3" key="3">
    <citation type="submission" date="2021-05" db="UniProtKB">
        <authorList>
            <consortium name="EnsemblPlants"/>
        </authorList>
    </citation>
    <scope>IDENTIFICATION</scope>
    <source>
        <strain evidence="3">cv. B73</strain>
    </source>
</reference>
<dbReference type="EMBL" id="CM007650">
    <property type="protein sequence ID" value="ONM59069.1"/>
    <property type="molecule type" value="Genomic_DNA"/>
</dbReference>